<reference evidence="8" key="1">
    <citation type="submission" date="2022-08" db="EMBL/GenBank/DDBJ databases">
        <authorList>
            <person name="Giroux E."/>
            <person name="Giroux E."/>
        </authorList>
    </citation>
    <scope>NUCLEOTIDE SEQUENCE</scope>
    <source>
        <strain evidence="8">H1091258</strain>
    </source>
</reference>
<dbReference type="Proteomes" id="UP001152533">
    <property type="component" value="Unassembled WGS sequence"/>
</dbReference>
<evidence type="ECO:0000256" key="1">
    <source>
        <dbReference type="ARBA" id="ARBA00004141"/>
    </source>
</evidence>
<evidence type="ECO:0000256" key="3">
    <source>
        <dbReference type="ARBA" id="ARBA00022692"/>
    </source>
</evidence>
<dbReference type="GO" id="GO:0016020">
    <property type="term" value="C:membrane"/>
    <property type="evidence" value="ECO:0007669"/>
    <property type="project" value="UniProtKB-SubCell"/>
</dbReference>
<feature type="compositionally biased region" description="Polar residues" evidence="6">
    <location>
        <begin position="12"/>
        <end position="26"/>
    </location>
</feature>
<feature type="transmembrane region" description="Helical" evidence="7">
    <location>
        <begin position="43"/>
        <end position="64"/>
    </location>
</feature>
<feature type="transmembrane region" description="Helical" evidence="7">
    <location>
        <begin position="469"/>
        <end position="489"/>
    </location>
</feature>
<gene>
    <name evidence="8" type="ORF">CGXH109_LOCUS50892</name>
</gene>
<evidence type="ECO:0000256" key="4">
    <source>
        <dbReference type="ARBA" id="ARBA00022989"/>
    </source>
</evidence>
<dbReference type="Gene3D" id="1.20.1740.10">
    <property type="entry name" value="Amino acid/polyamine transporter I"/>
    <property type="match status" value="1"/>
</dbReference>
<dbReference type="InterPro" id="IPR002293">
    <property type="entry name" value="AA/rel_permease1"/>
</dbReference>
<keyword evidence="3 7" id="KW-0812">Transmembrane</keyword>
<feature type="transmembrane region" description="Helical" evidence="7">
    <location>
        <begin position="121"/>
        <end position="145"/>
    </location>
</feature>
<feature type="transmembrane region" description="Helical" evidence="7">
    <location>
        <begin position="191"/>
        <end position="212"/>
    </location>
</feature>
<dbReference type="PIRSF" id="PIRSF006060">
    <property type="entry name" value="AA_transporter"/>
    <property type="match status" value="1"/>
</dbReference>
<sequence length="504" mass="55228">MSTLKDMEKAARTQSGNEVTGESQSIDLPIAEDGHMERPFTTWTAIGIAHSITNTAMGILLTVGTTIPFGGAPLSFFGFILMALVGLSTVTSLAELASAIPHPGGQYVWVARLSPASPRRFLSYATAIASWAGAVCTGASVCLTVPQVTLAMVAMARPDFENKPWMGFVGYHIINILTASVRCFERIVPQLGSGCLIFTVLSILAIVVSLFAGSTERVTSEQFFTDYYNISGWPKGVAFLIGINGLNWSFSCLDAVVHIAEEIPQPSKNIPKALMWTIVVGFTTGMLTILALYINITDMETQTDFLTVLYFIFRQNKHAAFGLQSLVLVSTTGAMFGVQTWQSRQAWAFARNRGFPFQSYLRRVVPSPFNTPVWAILWSACWTALLSFVYLASETAFSSLISCGILLQYLSYAVPLVLLLCHGRPNFAHGPFWFPKLGCLANFVTLAWTAVALVVYCFPYYLPVSAAEMNYTSVILVLIGLYIIAYWVLWSSKEFVLPEVEGTS</sequence>
<feature type="compositionally biased region" description="Basic and acidic residues" evidence="6">
    <location>
        <begin position="1"/>
        <end position="11"/>
    </location>
</feature>
<evidence type="ECO:0008006" key="10">
    <source>
        <dbReference type="Google" id="ProtNLM"/>
    </source>
</evidence>
<comment type="caution">
    <text evidence="8">The sequence shown here is derived from an EMBL/GenBank/DDBJ whole genome shotgun (WGS) entry which is preliminary data.</text>
</comment>
<feature type="transmembrane region" description="Helical" evidence="7">
    <location>
        <begin position="373"/>
        <end position="392"/>
    </location>
</feature>
<feature type="transmembrane region" description="Helical" evidence="7">
    <location>
        <begin position="76"/>
        <end position="100"/>
    </location>
</feature>
<dbReference type="PROSITE" id="PS00218">
    <property type="entry name" value="AMINO_ACID_PERMEASE_1"/>
    <property type="match status" value="1"/>
</dbReference>
<evidence type="ECO:0000256" key="7">
    <source>
        <dbReference type="SAM" id="Phobius"/>
    </source>
</evidence>
<evidence type="ECO:0000313" key="9">
    <source>
        <dbReference type="Proteomes" id="UP001152533"/>
    </source>
</evidence>
<organism evidence="8 9">
    <name type="scientific">Colletotrichum noveboracense</name>
    <dbReference type="NCBI Taxonomy" id="2664923"/>
    <lineage>
        <taxon>Eukaryota</taxon>
        <taxon>Fungi</taxon>
        <taxon>Dikarya</taxon>
        <taxon>Ascomycota</taxon>
        <taxon>Pezizomycotina</taxon>
        <taxon>Sordariomycetes</taxon>
        <taxon>Hypocreomycetidae</taxon>
        <taxon>Glomerellales</taxon>
        <taxon>Glomerellaceae</taxon>
        <taxon>Colletotrichum</taxon>
        <taxon>Colletotrichum gloeosporioides species complex</taxon>
    </lineage>
</organism>
<evidence type="ECO:0000256" key="5">
    <source>
        <dbReference type="ARBA" id="ARBA00023136"/>
    </source>
</evidence>
<keyword evidence="9" id="KW-1185">Reference proteome</keyword>
<proteinExistence type="predicted"/>
<name>A0A9W4RR94_9PEZI</name>
<evidence type="ECO:0000313" key="8">
    <source>
        <dbReference type="EMBL" id="CAI0646008.1"/>
    </source>
</evidence>
<feature type="transmembrane region" description="Helical" evidence="7">
    <location>
        <begin position="273"/>
        <end position="296"/>
    </location>
</feature>
<evidence type="ECO:0000256" key="6">
    <source>
        <dbReference type="SAM" id="MobiDB-lite"/>
    </source>
</evidence>
<protein>
    <recommendedName>
        <fullName evidence="10">Choline transport protein</fullName>
    </recommendedName>
</protein>
<dbReference type="PANTHER" id="PTHR45649:SF7">
    <property type="entry name" value="CHOLINE TRANSPORT PROTEIN"/>
    <property type="match status" value="1"/>
</dbReference>
<dbReference type="GO" id="GO:0006865">
    <property type="term" value="P:amino acid transport"/>
    <property type="evidence" value="ECO:0007669"/>
    <property type="project" value="InterPro"/>
</dbReference>
<feature type="transmembrane region" description="Helical" evidence="7">
    <location>
        <begin position="165"/>
        <end position="184"/>
    </location>
</feature>
<evidence type="ECO:0000256" key="2">
    <source>
        <dbReference type="ARBA" id="ARBA00022448"/>
    </source>
</evidence>
<accession>A0A9W4RR94</accession>
<dbReference type="AlphaFoldDB" id="A0A9W4RR94"/>
<dbReference type="PANTHER" id="PTHR45649">
    <property type="entry name" value="AMINO-ACID PERMEASE BAT1"/>
    <property type="match status" value="1"/>
</dbReference>
<keyword evidence="5 7" id="KW-0472">Membrane</keyword>
<comment type="subcellular location">
    <subcellularLocation>
        <location evidence="1">Membrane</location>
        <topology evidence="1">Multi-pass membrane protein</topology>
    </subcellularLocation>
</comment>
<feature type="region of interest" description="Disordered" evidence="6">
    <location>
        <begin position="1"/>
        <end position="30"/>
    </location>
</feature>
<dbReference type="EMBL" id="CAMGZC010000291">
    <property type="protein sequence ID" value="CAI0646008.1"/>
    <property type="molecule type" value="Genomic_DNA"/>
</dbReference>
<keyword evidence="2" id="KW-0813">Transport</keyword>
<dbReference type="InterPro" id="IPR004840">
    <property type="entry name" value="Amino_acid_permease_CS"/>
</dbReference>
<feature type="transmembrane region" description="Helical" evidence="7">
    <location>
        <begin position="399"/>
        <end position="420"/>
    </location>
</feature>
<keyword evidence="4 7" id="KW-1133">Transmembrane helix</keyword>
<dbReference type="Pfam" id="PF13520">
    <property type="entry name" value="AA_permease_2"/>
    <property type="match status" value="1"/>
</dbReference>
<feature type="transmembrane region" description="Helical" evidence="7">
    <location>
        <begin position="440"/>
        <end position="462"/>
    </location>
</feature>
<dbReference type="GO" id="GO:0022857">
    <property type="term" value="F:transmembrane transporter activity"/>
    <property type="evidence" value="ECO:0007669"/>
    <property type="project" value="InterPro"/>
</dbReference>